<dbReference type="EMBL" id="JAPNTZ010000005">
    <property type="protein sequence ID" value="MCY1139695.1"/>
    <property type="molecule type" value="Genomic_DNA"/>
</dbReference>
<keyword evidence="2" id="KW-1133">Transmembrane helix</keyword>
<keyword evidence="5" id="KW-1185">Reference proteome</keyword>
<dbReference type="InterPro" id="IPR010093">
    <property type="entry name" value="SinI_DNA-bd"/>
</dbReference>
<dbReference type="InterPro" id="IPR041657">
    <property type="entry name" value="HTH_17"/>
</dbReference>
<gene>
    <name evidence="4" type="ORF">OWR29_16970</name>
</gene>
<feature type="domain" description="Helix-turn-helix" evidence="3">
    <location>
        <begin position="118"/>
        <end position="165"/>
    </location>
</feature>
<organism evidence="4 5">
    <name type="scientific">Paractinoplanes pyxinae</name>
    <dbReference type="NCBI Taxonomy" id="2997416"/>
    <lineage>
        <taxon>Bacteria</taxon>
        <taxon>Bacillati</taxon>
        <taxon>Actinomycetota</taxon>
        <taxon>Actinomycetes</taxon>
        <taxon>Micromonosporales</taxon>
        <taxon>Micromonosporaceae</taxon>
        <taxon>Paractinoplanes</taxon>
    </lineage>
</organism>
<dbReference type="RefSeq" id="WP_267563827.1">
    <property type="nucleotide sequence ID" value="NZ_JAPNTZ010000005.1"/>
</dbReference>
<name>A0ABT4B210_9ACTN</name>
<dbReference type="Proteomes" id="UP001151002">
    <property type="component" value="Unassembled WGS sequence"/>
</dbReference>
<comment type="caution">
    <text evidence="4">The sequence shown here is derived from an EMBL/GenBank/DDBJ whole genome shotgun (WGS) entry which is preliminary data.</text>
</comment>
<keyword evidence="2" id="KW-0812">Transmembrane</keyword>
<dbReference type="Pfam" id="PF12728">
    <property type="entry name" value="HTH_17"/>
    <property type="match status" value="1"/>
</dbReference>
<dbReference type="NCBIfam" id="TIGR01764">
    <property type="entry name" value="excise"/>
    <property type="match status" value="1"/>
</dbReference>
<keyword evidence="2" id="KW-0472">Membrane</keyword>
<proteinExistence type="predicted"/>
<reference evidence="4" key="1">
    <citation type="submission" date="2022-11" db="EMBL/GenBank/DDBJ databases">
        <authorList>
            <person name="Somphong A."/>
            <person name="Phongsopitanun W."/>
        </authorList>
    </citation>
    <scope>NUCLEOTIDE SEQUENCE</scope>
    <source>
        <strain evidence="4">Pm04-4</strain>
    </source>
</reference>
<evidence type="ECO:0000256" key="1">
    <source>
        <dbReference type="SAM" id="MobiDB-lite"/>
    </source>
</evidence>
<feature type="transmembrane region" description="Helical" evidence="2">
    <location>
        <begin position="37"/>
        <end position="55"/>
    </location>
</feature>
<feature type="region of interest" description="Disordered" evidence="1">
    <location>
        <begin position="62"/>
        <end position="95"/>
    </location>
</feature>
<feature type="transmembrane region" description="Helical" evidence="2">
    <location>
        <begin position="12"/>
        <end position="31"/>
    </location>
</feature>
<accession>A0ABT4B210</accession>
<protein>
    <submittedName>
        <fullName evidence="4">Helix-turn-helix domain-containing protein</fullName>
    </submittedName>
</protein>
<sequence length="182" mass="19263">MPDDREPPPLRPPFSPWLLGALSLGWLFLLAVTLKQVGLVLTAWVATIGLVILISTRRRATPKRSPTALTPAPPAAAAPPTPATPAPAPVAGPSQTPIATVPASVASTPPYTAGFPMVLTPENAANLLQVQSDDVVTAIRQQQIPGNRIGAHYRLRADSLLRWLDGPYRPQDHPPGEGQPNP</sequence>
<feature type="compositionally biased region" description="Pro residues" evidence="1">
    <location>
        <begin position="71"/>
        <end position="90"/>
    </location>
</feature>
<evidence type="ECO:0000313" key="4">
    <source>
        <dbReference type="EMBL" id="MCY1139695.1"/>
    </source>
</evidence>
<evidence type="ECO:0000259" key="3">
    <source>
        <dbReference type="Pfam" id="PF12728"/>
    </source>
</evidence>
<evidence type="ECO:0000256" key="2">
    <source>
        <dbReference type="SAM" id="Phobius"/>
    </source>
</evidence>
<evidence type="ECO:0000313" key="5">
    <source>
        <dbReference type="Proteomes" id="UP001151002"/>
    </source>
</evidence>